<dbReference type="EMBL" id="ML978179">
    <property type="protein sequence ID" value="KAF2031605.1"/>
    <property type="molecule type" value="Genomic_DNA"/>
</dbReference>
<feature type="chain" id="PRO_5040372056" evidence="2">
    <location>
        <begin position="18"/>
        <end position="917"/>
    </location>
</feature>
<evidence type="ECO:0000256" key="2">
    <source>
        <dbReference type="SAM" id="SignalP"/>
    </source>
</evidence>
<keyword evidence="4" id="KW-1185">Reference proteome</keyword>
<feature type="region of interest" description="Disordered" evidence="1">
    <location>
        <begin position="203"/>
        <end position="229"/>
    </location>
</feature>
<organism evidence="3 4">
    <name type="scientific">Setomelanomma holmii</name>
    <dbReference type="NCBI Taxonomy" id="210430"/>
    <lineage>
        <taxon>Eukaryota</taxon>
        <taxon>Fungi</taxon>
        <taxon>Dikarya</taxon>
        <taxon>Ascomycota</taxon>
        <taxon>Pezizomycotina</taxon>
        <taxon>Dothideomycetes</taxon>
        <taxon>Pleosporomycetidae</taxon>
        <taxon>Pleosporales</taxon>
        <taxon>Pleosporineae</taxon>
        <taxon>Phaeosphaeriaceae</taxon>
        <taxon>Setomelanomma</taxon>
    </lineage>
</organism>
<gene>
    <name evidence="3" type="ORF">EK21DRAFT_87870</name>
</gene>
<feature type="compositionally biased region" description="Pro residues" evidence="1">
    <location>
        <begin position="205"/>
        <end position="215"/>
    </location>
</feature>
<dbReference type="Proteomes" id="UP000799777">
    <property type="component" value="Unassembled WGS sequence"/>
</dbReference>
<keyword evidence="2" id="KW-0732">Signal</keyword>
<evidence type="ECO:0000313" key="4">
    <source>
        <dbReference type="Proteomes" id="UP000799777"/>
    </source>
</evidence>
<dbReference type="OrthoDB" id="160645at2759"/>
<sequence length="917" mass="99622">MLSRLLIAGLACLGTNATPLRDSAKSSSIPLKDRSALITEKAPLHFLLPRNPPDHAPHDHIHLELHVTKHLFFGQEHPERPMKWDSRYASAHTTFKHPAVVLDHSSHAITSLKGDVMAVQFSEWSPYATARANWTEAGLPFLLVTTVGSKDDHFVYYLTNWVECVDETLACNLGVEASELEHIGDEFTLEFGHWSDLTKRDVSPPLVPEAPPIPGSIPETPSDPLTPESSFDASIDEQAGFYEWTPETFAADLRNFADDITDFDYDHYNSNAIDIGGIYNMDGSTKGDYILEATESDFDLMRFRKRVIDIQKRGIVDVVRGKLVAVGQAVVNGVKGAVVDTGNKIAEAFKNVKDRIFAAIDEVKSWVDGTPRTWETAETYAYPNSSDKRWITQNNFKRADGKFYNALSLFEEKKGGATINAYCLDCQASAGIRIRGTIGYKWGEGLKHGSVGIHGNFKATMILGVAAQCRYQYRYEKRIFDGGIPGLSVPPFFTLGPMATADLGANFDLNIAGNMLAGATATLDNIDAVIDIVDNDKSKKPVFKPKIEPIAAVSGALAAGFSMSMQIGLALGLSIAKGAARADVSLISEPGVGIKVTGGAAASLTGGVNTATDGCQGLKLEYELQHSLYAQAKARLVFKDFDSKKWKLIDDFRQKVGGTCIGKNVKRQIDNGTAVDEANEAGFDLYEDYSVAVTELEPADGSDLFLTEFTDDQYKVPSAVEAFIDTPPTLESDIATLNANVSNTAFNYSAVAETSLDWMLASTTDGNLALQPAESDLDPNNLFAYYENVLIGDAFGRVLVYYDGEMARYNASRIRMVLPERIPKTSKSIGLWPIDIGPTPNAAPNMTTDLLVAIDSSTNPYYPVLCNYVGGLFASKMFIVSDPVSGIAALTSSGTDTTLTGAPIQKCDLLGLLTIEM</sequence>
<evidence type="ECO:0000256" key="1">
    <source>
        <dbReference type="SAM" id="MobiDB-lite"/>
    </source>
</evidence>
<accession>A0A9P4LNU6</accession>
<evidence type="ECO:0000313" key="3">
    <source>
        <dbReference type="EMBL" id="KAF2031605.1"/>
    </source>
</evidence>
<dbReference type="AlphaFoldDB" id="A0A9P4LNU6"/>
<proteinExistence type="predicted"/>
<reference evidence="3" key="1">
    <citation type="journal article" date="2020" name="Stud. Mycol.">
        <title>101 Dothideomycetes genomes: a test case for predicting lifestyles and emergence of pathogens.</title>
        <authorList>
            <person name="Haridas S."/>
            <person name="Albert R."/>
            <person name="Binder M."/>
            <person name="Bloem J."/>
            <person name="Labutti K."/>
            <person name="Salamov A."/>
            <person name="Andreopoulos B."/>
            <person name="Baker S."/>
            <person name="Barry K."/>
            <person name="Bills G."/>
            <person name="Bluhm B."/>
            <person name="Cannon C."/>
            <person name="Castanera R."/>
            <person name="Culley D."/>
            <person name="Daum C."/>
            <person name="Ezra D."/>
            <person name="Gonzalez J."/>
            <person name="Henrissat B."/>
            <person name="Kuo A."/>
            <person name="Liang C."/>
            <person name="Lipzen A."/>
            <person name="Lutzoni F."/>
            <person name="Magnuson J."/>
            <person name="Mondo S."/>
            <person name="Nolan M."/>
            <person name="Ohm R."/>
            <person name="Pangilinan J."/>
            <person name="Park H.-J."/>
            <person name="Ramirez L."/>
            <person name="Alfaro M."/>
            <person name="Sun H."/>
            <person name="Tritt A."/>
            <person name="Yoshinaga Y."/>
            <person name="Zwiers L.-H."/>
            <person name="Turgeon B."/>
            <person name="Goodwin S."/>
            <person name="Spatafora J."/>
            <person name="Crous P."/>
            <person name="Grigoriev I."/>
        </authorList>
    </citation>
    <scope>NUCLEOTIDE SEQUENCE</scope>
    <source>
        <strain evidence="3">CBS 110217</strain>
    </source>
</reference>
<protein>
    <submittedName>
        <fullName evidence="3">Uncharacterized protein</fullName>
    </submittedName>
</protein>
<feature type="signal peptide" evidence="2">
    <location>
        <begin position="1"/>
        <end position="17"/>
    </location>
</feature>
<name>A0A9P4LNU6_9PLEO</name>
<comment type="caution">
    <text evidence="3">The sequence shown here is derived from an EMBL/GenBank/DDBJ whole genome shotgun (WGS) entry which is preliminary data.</text>
</comment>